<organism evidence="1 2">
    <name type="scientific">Mycobacterium tuberculosis</name>
    <dbReference type="NCBI Taxonomy" id="1773"/>
    <lineage>
        <taxon>Bacteria</taxon>
        <taxon>Bacillati</taxon>
        <taxon>Actinomycetota</taxon>
        <taxon>Actinomycetes</taxon>
        <taxon>Mycobacteriales</taxon>
        <taxon>Mycobacteriaceae</taxon>
        <taxon>Mycobacterium</taxon>
        <taxon>Mycobacterium tuberculosis complex</taxon>
    </lineage>
</organism>
<proteinExistence type="predicted"/>
<gene>
    <name evidence="1" type="ORF">ERS007657_03395</name>
</gene>
<accession>A0A654U4W6</accession>
<evidence type="ECO:0000313" key="1">
    <source>
        <dbReference type="EMBL" id="CFR98542.1"/>
    </source>
</evidence>
<dbReference type="EMBL" id="CGCX01001625">
    <property type="protein sequence ID" value="CFR98542.1"/>
    <property type="molecule type" value="Genomic_DNA"/>
</dbReference>
<protein>
    <submittedName>
        <fullName evidence="1">Uncharacterized protein</fullName>
    </submittedName>
</protein>
<evidence type="ECO:0000313" key="2">
    <source>
        <dbReference type="Proteomes" id="UP000046680"/>
    </source>
</evidence>
<name>A0A654U4W6_MYCTX</name>
<sequence length="35" mass="3531">MHIVASGVLDGIDRLAEGDDVVGQVTAHSALDLVG</sequence>
<dbReference type="AlphaFoldDB" id="A0A654U4W6"/>
<dbReference type="Proteomes" id="UP000046680">
    <property type="component" value="Unassembled WGS sequence"/>
</dbReference>
<reference evidence="1 2" key="1">
    <citation type="submission" date="2015-03" db="EMBL/GenBank/DDBJ databases">
        <authorList>
            <consortium name="Pathogen Informatics"/>
        </authorList>
    </citation>
    <scope>NUCLEOTIDE SEQUENCE [LARGE SCALE GENOMIC DNA]</scope>
    <source>
        <strain evidence="1 2">C09601061</strain>
    </source>
</reference>